<organism evidence="2 3">
    <name type="scientific">Coniophora puteana (strain RWD-64-598)</name>
    <name type="common">Brown rot fungus</name>
    <dbReference type="NCBI Taxonomy" id="741705"/>
    <lineage>
        <taxon>Eukaryota</taxon>
        <taxon>Fungi</taxon>
        <taxon>Dikarya</taxon>
        <taxon>Basidiomycota</taxon>
        <taxon>Agaricomycotina</taxon>
        <taxon>Agaricomycetes</taxon>
        <taxon>Agaricomycetidae</taxon>
        <taxon>Boletales</taxon>
        <taxon>Coniophorineae</taxon>
        <taxon>Coniophoraceae</taxon>
        <taxon>Coniophora</taxon>
    </lineage>
</organism>
<evidence type="ECO:0000259" key="1">
    <source>
        <dbReference type="Pfam" id="PF01593"/>
    </source>
</evidence>
<dbReference type="InterPro" id="IPR050281">
    <property type="entry name" value="Flavin_monoamine_oxidase"/>
</dbReference>
<dbReference type="Proteomes" id="UP000053558">
    <property type="component" value="Unassembled WGS sequence"/>
</dbReference>
<dbReference type="GO" id="GO:0001716">
    <property type="term" value="F:L-amino-acid oxidase activity"/>
    <property type="evidence" value="ECO:0007669"/>
    <property type="project" value="TreeGrafter"/>
</dbReference>
<dbReference type="Gene3D" id="1.10.10.1620">
    <property type="match status" value="1"/>
</dbReference>
<feature type="domain" description="Amine oxidase" evidence="1">
    <location>
        <begin position="11"/>
        <end position="482"/>
    </location>
</feature>
<dbReference type="AlphaFoldDB" id="R7SE71"/>
<dbReference type="RefSeq" id="XP_007775486.1">
    <property type="nucleotide sequence ID" value="XM_007777296.1"/>
</dbReference>
<dbReference type="GO" id="GO:0009063">
    <property type="term" value="P:amino acid catabolic process"/>
    <property type="evidence" value="ECO:0007669"/>
    <property type="project" value="TreeGrafter"/>
</dbReference>
<dbReference type="KEGG" id="cput:CONPUDRAFT_113488"/>
<reference evidence="3" key="1">
    <citation type="journal article" date="2012" name="Science">
        <title>The Paleozoic origin of enzymatic lignin decomposition reconstructed from 31 fungal genomes.</title>
        <authorList>
            <person name="Floudas D."/>
            <person name="Binder M."/>
            <person name="Riley R."/>
            <person name="Barry K."/>
            <person name="Blanchette R.A."/>
            <person name="Henrissat B."/>
            <person name="Martinez A.T."/>
            <person name="Otillar R."/>
            <person name="Spatafora J.W."/>
            <person name="Yadav J.S."/>
            <person name="Aerts A."/>
            <person name="Benoit I."/>
            <person name="Boyd A."/>
            <person name="Carlson A."/>
            <person name="Copeland A."/>
            <person name="Coutinho P.M."/>
            <person name="de Vries R.P."/>
            <person name="Ferreira P."/>
            <person name="Findley K."/>
            <person name="Foster B."/>
            <person name="Gaskell J."/>
            <person name="Glotzer D."/>
            <person name="Gorecki P."/>
            <person name="Heitman J."/>
            <person name="Hesse C."/>
            <person name="Hori C."/>
            <person name="Igarashi K."/>
            <person name="Jurgens J.A."/>
            <person name="Kallen N."/>
            <person name="Kersten P."/>
            <person name="Kohler A."/>
            <person name="Kuees U."/>
            <person name="Kumar T.K.A."/>
            <person name="Kuo A."/>
            <person name="LaButti K."/>
            <person name="Larrondo L.F."/>
            <person name="Lindquist E."/>
            <person name="Ling A."/>
            <person name="Lombard V."/>
            <person name="Lucas S."/>
            <person name="Lundell T."/>
            <person name="Martin R."/>
            <person name="McLaughlin D.J."/>
            <person name="Morgenstern I."/>
            <person name="Morin E."/>
            <person name="Murat C."/>
            <person name="Nagy L.G."/>
            <person name="Nolan M."/>
            <person name="Ohm R.A."/>
            <person name="Patyshakuliyeva A."/>
            <person name="Rokas A."/>
            <person name="Ruiz-Duenas F.J."/>
            <person name="Sabat G."/>
            <person name="Salamov A."/>
            <person name="Samejima M."/>
            <person name="Schmutz J."/>
            <person name="Slot J.C."/>
            <person name="St John F."/>
            <person name="Stenlid J."/>
            <person name="Sun H."/>
            <person name="Sun S."/>
            <person name="Syed K."/>
            <person name="Tsang A."/>
            <person name="Wiebenga A."/>
            <person name="Young D."/>
            <person name="Pisabarro A."/>
            <person name="Eastwood D.C."/>
            <person name="Martin F."/>
            <person name="Cullen D."/>
            <person name="Grigoriev I.V."/>
            <person name="Hibbett D.S."/>
        </authorList>
    </citation>
    <scope>NUCLEOTIDE SEQUENCE [LARGE SCALE GENOMIC DNA]</scope>
    <source>
        <strain evidence="3">RWD-64-598 SS2</strain>
    </source>
</reference>
<evidence type="ECO:0000313" key="3">
    <source>
        <dbReference type="Proteomes" id="UP000053558"/>
    </source>
</evidence>
<dbReference type="SUPFAM" id="SSF54373">
    <property type="entry name" value="FAD-linked reductases, C-terminal domain"/>
    <property type="match status" value="1"/>
</dbReference>
<evidence type="ECO:0000313" key="2">
    <source>
        <dbReference type="EMBL" id="EIW74476.1"/>
    </source>
</evidence>
<sequence length="525" mass="58296">MILDTLKIPYEILEANDRIGGRIYTHRFNGDAGRDAPVNDPARYDYIDMGAMRYPNNFFMKRVFKLFERLDMDDILIEYKYSAPNTFRLYNGVRHNSADQSDLDIFNVSEAKGGAVPDEYVVKGVDDVSSDIFKPFAEAFQTLPFNEAWKKLAAYDPYSTRGYLLSKGYPDTVVEWLETFTTATGLYDDAFVESTMDAMDFANAKAAYSWYCIDGGSDNLTTRMAQRLTSQPLIGRRVTKIASVPGGGAMDVTFGKHFIFISTKRYAQVISTVPLGCLAAIDIPQNDLSYMKRMAIRCLNYDTSTKVALKFQSRWWEDPKIMGDRTIKGGVSSTDSPIRTCVYPSYGFHATGKVSGVILASYTWAQDAQRMGGLAQAKGSDADKLLIELTLKNLSELHNVPVEKFGPLLDHYVHNWHNDEHARGAFALFGPGQFGQPSSGNSLFASMKAPGANGKLHIAGEATSVHHAWVLGALNSAWRAVYNALGLLPDAQTKRTLLEETWGIPDEEDCKALLKLAVLGNHKVL</sequence>
<gene>
    <name evidence="2" type="ORF">CONPUDRAFT_113488</name>
</gene>
<dbReference type="PANTHER" id="PTHR10742">
    <property type="entry name" value="FLAVIN MONOAMINE OXIDASE"/>
    <property type="match status" value="1"/>
</dbReference>
<dbReference type="Gene3D" id="3.90.660.10">
    <property type="match status" value="2"/>
</dbReference>
<dbReference type="SUPFAM" id="SSF51905">
    <property type="entry name" value="FAD/NAD(P)-binding domain"/>
    <property type="match status" value="1"/>
</dbReference>
<dbReference type="GeneID" id="19199012"/>
<dbReference type="InterPro" id="IPR002937">
    <property type="entry name" value="Amino_oxidase"/>
</dbReference>
<dbReference type="PANTHER" id="PTHR10742:SF342">
    <property type="entry name" value="AMINE OXIDASE"/>
    <property type="match status" value="1"/>
</dbReference>
<dbReference type="InterPro" id="IPR036188">
    <property type="entry name" value="FAD/NAD-bd_sf"/>
</dbReference>
<dbReference type="OMA" id="WGIPDEE"/>
<dbReference type="eggNOG" id="ENOG502QTMD">
    <property type="taxonomic scope" value="Eukaryota"/>
</dbReference>
<dbReference type="Pfam" id="PF01593">
    <property type="entry name" value="Amino_oxidase"/>
    <property type="match status" value="1"/>
</dbReference>
<dbReference type="OrthoDB" id="7777654at2759"/>
<proteinExistence type="predicted"/>
<keyword evidence="3" id="KW-1185">Reference proteome</keyword>
<accession>R7SE71</accession>
<dbReference type="EMBL" id="JH711592">
    <property type="protein sequence ID" value="EIW74476.1"/>
    <property type="molecule type" value="Genomic_DNA"/>
</dbReference>
<name>R7SE71_CONPW</name>
<protein>
    <recommendedName>
        <fullName evidence="1">Amine oxidase domain-containing protein</fullName>
    </recommendedName>
</protein>